<dbReference type="SUPFAM" id="SSF53850">
    <property type="entry name" value="Periplasmic binding protein-like II"/>
    <property type="match status" value="1"/>
</dbReference>
<proteinExistence type="inferred from homology"/>
<evidence type="ECO:0000313" key="2">
    <source>
        <dbReference type="EMBL" id="SHJ86434.1"/>
    </source>
</evidence>
<dbReference type="AlphaFoldDB" id="A0A1M6MSL4"/>
<name>A0A1M6MSL4_9PROT</name>
<keyword evidence="3" id="KW-1185">Reference proteome</keyword>
<dbReference type="Gene3D" id="3.40.190.10">
    <property type="entry name" value="Periplasmic binding protein-like II"/>
    <property type="match status" value="1"/>
</dbReference>
<dbReference type="EMBL" id="FQZF01000023">
    <property type="protein sequence ID" value="SHJ86434.1"/>
    <property type="molecule type" value="Genomic_DNA"/>
</dbReference>
<protein>
    <submittedName>
        <fullName evidence="2">Tripartite-type tricarboxylate transporter, receptor component TctC</fullName>
    </submittedName>
</protein>
<gene>
    <name evidence="2" type="ORF">SAMN02745194_03567</name>
</gene>
<reference evidence="2 3" key="1">
    <citation type="submission" date="2016-11" db="EMBL/GenBank/DDBJ databases">
        <authorList>
            <person name="Jaros S."/>
            <person name="Januszkiewicz K."/>
            <person name="Wedrychowicz H."/>
        </authorList>
    </citation>
    <scope>NUCLEOTIDE SEQUENCE [LARGE SCALE GENOMIC DNA]</scope>
    <source>
        <strain evidence="2 3">DSM 14916</strain>
    </source>
</reference>
<organism evidence="2 3">
    <name type="scientific">Muricoccus roseus</name>
    <dbReference type="NCBI Taxonomy" id="198092"/>
    <lineage>
        <taxon>Bacteria</taxon>
        <taxon>Pseudomonadati</taxon>
        <taxon>Pseudomonadota</taxon>
        <taxon>Alphaproteobacteria</taxon>
        <taxon>Acetobacterales</taxon>
        <taxon>Roseomonadaceae</taxon>
        <taxon>Muricoccus</taxon>
    </lineage>
</organism>
<dbReference type="PANTHER" id="PTHR42928">
    <property type="entry name" value="TRICARBOXYLATE-BINDING PROTEIN"/>
    <property type="match status" value="1"/>
</dbReference>
<accession>A0A1M6MSL4</accession>
<keyword evidence="2" id="KW-0675">Receptor</keyword>
<dbReference type="InterPro" id="IPR005064">
    <property type="entry name" value="BUG"/>
</dbReference>
<evidence type="ECO:0000313" key="3">
    <source>
        <dbReference type="Proteomes" id="UP000184387"/>
    </source>
</evidence>
<dbReference type="RefSeq" id="WP_175562674.1">
    <property type="nucleotide sequence ID" value="NZ_FQZF01000023.1"/>
</dbReference>
<comment type="similarity">
    <text evidence="1">Belongs to the UPF0065 (bug) family.</text>
</comment>
<dbReference type="Proteomes" id="UP000184387">
    <property type="component" value="Unassembled WGS sequence"/>
</dbReference>
<dbReference type="PANTHER" id="PTHR42928:SF5">
    <property type="entry name" value="BLR1237 PROTEIN"/>
    <property type="match status" value="1"/>
</dbReference>
<dbReference type="Pfam" id="PF03401">
    <property type="entry name" value="TctC"/>
    <property type="match status" value="1"/>
</dbReference>
<dbReference type="CDD" id="cd07012">
    <property type="entry name" value="PBP2_Bug_TTT"/>
    <property type="match status" value="1"/>
</dbReference>
<dbReference type="PIRSF" id="PIRSF017082">
    <property type="entry name" value="YflP"/>
    <property type="match status" value="1"/>
</dbReference>
<sequence length="328" mass="34325">MIDRRTLLGAGLAWPALTLSGLDAAAAQEGRTTRLLVGFPPGGGLDVIARLLASRLNATGQPVVVENRPGAGSLVAAEALAQSPPDGTVLMAAPIVVSAFFPFIHQRLSFDPLKDLAPVTMIGTFNFALVVRGDHPARNLGEFVEWARARGTSVNVGSISPGTPSHFLGVLFNRIAGTAMTHVPYRGSSPLQAALLAGEVHCAFDTTASTLGQLRDGAMRALAVTGATRTATLPEVPSFAEAGPPLAEMAAAEFWYGVYAPGRTPEETRNRWATVLGGILREAATAARLLDMDLTPRPMTPAEFGAVIAADAARWEPVIRASGFTVNN</sequence>
<dbReference type="InterPro" id="IPR042100">
    <property type="entry name" value="Bug_dom1"/>
</dbReference>
<dbReference type="Gene3D" id="3.40.190.150">
    <property type="entry name" value="Bordetella uptake gene, domain 1"/>
    <property type="match status" value="1"/>
</dbReference>
<evidence type="ECO:0000256" key="1">
    <source>
        <dbReference type="ARBA" id="ARBA00006987"/>
    </source>
</evidence>
<dbReference type="STRING" id="198092.SAMN02745194_03567"/>